<name>A0AAV1L3A6_9NEOP</name>
<feature type="non-terminal residue" evidence="1">
    <location>
        <position position="562"/>
    </location>
</feature>
<gene>
    <name evidence="1" type="ORF">PARMNEM_LOCUS9163</name>
</gene>
<dbReference type="EMBL" id="CAVLGL010000082">
    <property type="protein sequence ID" value="CAK1588534.1"/>
    <property type="molecule type" value="Genomic_DNA"/>
</dbReference>
<organism evidence="1 2">
    <name type="scientific">Parnassius mnemosyne</name>
    <name type="common">clouded apollo</name>
    <dbReference type="NCBI Taxonomy" id="213953"/>
    <lineage>
        <taxon>Eukaryota</taxon>
        <taxon>Metazoa</taxon>
        <taxon>Ecdysozoa</taxon>
        <taxon>Arthropoda</taxon>
        <taxon>Hexapoda</taxon>
        <taxon>Insecta</taxon>
        <taxon>Pterygota</taxon>
        <taxon>Neoptera</taxon>
        <taxon>Endopterygota</taxon>
        <taxon>Lepidoptera</taxon>
        <taxon>Glossata</taxon>
        <taxon>Ditrysia</taxon>
        <taxon>Papilionoidea</taxon>
        <taxon>Papilionidae</taxon>
        <taxon>Parnassiinae</taxon>
        <taxon>Parnassini</taxon>
        <taxon>Parnassius</taxon>
        <taxon>Driopa</taxon>
    </lineage>
</organism>
<protein>
    <submittedName>
        <fullName evidence="1">Uncharacterized protein</fullName>
    </submittedName>
</protein>
<reference evidence="1 2" key="1">
    <citation type="submission" date="2023-11" db="EMBL/GenBank/DDBJ databases">
        <authorList>
            <person name="Hedman E."/>
            <person name="Englund M."/>
            <person name="Stromberg M."/>
            <person name="Nyberg Akerstrom W."/>
            <person name="Nylinder S."/>
            <person name="Jareborg N."/>
            <person name="Kallberg Y."/>
            <person name="Kronander E."/>
        </authorList>
    </citation>
    <scope>NUCLEOTIDE SEQUENCE [LARGE SCALE GENOMIC DNA]</scope>
</reference>
<evidence type="ECO:0000313" key="1">
    <source>
        <dbReference type="EMBL" id="CAK1588534.1"/>
    </source>
</evidence>
<dbReference type="AlphaFoldDB" id="A0AAV1L3A6"/>
<evidence type="ECO:0000313" key="2">
    <source>
        <dbReference type="Proteomes" id="UP001314205"/>
    </source>
</evidence>
<sequence>MEKIEHYDIDEATNFEADVFPFVSTIATDTYENKVEVVPASQTTNLIAPKSDVKLTANVRLDANYPVLSNTLQIQEREQHFDSKMSPKLTVQPHFTETESLQITEVDVGNSLEECFVSKQGTITKAIENVVTAEGYITSETISNLTVDHVKINEKHKENAKSLVILQDAINISQEITSLKEASLNELPVTKSYASVSVTPLSEVSVTEINEEAKEYRLSEQKLEKPIKTKFDFNLLESVQVGEVFVEDKSGKYYPELIVPTETARKDILVSNQISTQIHDVKEKEGSLKALKLPRTQEANVDITAKDSVMVLVSDLHEKEEELVISDEPIKVLVDKDLMLYTGLDNYMTISHVKESEFDAETYTSKRASIGFNEHQHKFNLETNINDSEKSLQETKPSSQTYAVVSISALDKNVVEEVHINDSEKDLLIRQEKMTAVADVDVKTIEPLTTSETLHISTVNEFSIPRKTADETAEETIITESAKIISTTIVHDQEIPRDYKIENPQNISATIIPNLPLSITETEISELESKLLKKATPDSLVANCLPSHPLKTPISEEINTAD</sequence>
<proteinExistence type="predicted"/>
<accession>A0AAV1L3A6</accession>
<dbReference type="Proteomes" id="UP001314205">
    <property type="component" value="Unassembled WGS sequence"/>
</dbReference>
<comment type="caution">
    <text evidence="1">The sequence shown here is derived from an EMBL/GenBank/DDBJ whole genome shotgun (WGS) entry which is preliminary data.</text>
</comment>
<keyword evidence="2" id="KW-1185">Reference proteome</keyword>